<dbReference type="PANTHER" id="PTHR43163">
    <property type="entry name" value="DIPEPTIDE TRANSPORT SYSTEM PERMEASE PROTEIN DPPB-RELATED"/>
    <property type="match status" value="1"/>
</dbReference>
<evidence type="ECO:0000256" key="6">
    <source>
        <dbReference type="ARBA" id="ARBA00023136"/>
    </source>
</evidence>
<evidence type="ECO:0000259" key="8">
    <source>
        <dbReference type="PROSITE" id="PS50928"/>
    </source>
</evidence>
<feature type="transmembrane region" description="Helical" evidence="7">
    <location>
        <begin position="224"/>
        <end position="252"/>
    </location>
</feature>
<dbReference type="SUPFAM" id="SSF161098">
    <property type="entry name" value="MetI-like"/>
    <property type="match status" value="1"/>
</dbReference>
<dbReference type="GO" id="GO:0005886">
    <property type="term" value="C:plasma membrane"/>
    <property type="evidence" value="ECO:0007669"/>
    <property type="project" value="UniProtKB-SubCell"/>
</dbReference>
<dbReference type="EMBL" id="LAZR01038108">
    <property type="protein sequence ID" value="KKL20416.1"/>
    <property type="molecule type" value="Genomic_DNA"/>
</dbReference>
<keyword evidence="2" id="KW-0813">Transport</keyword>
<dbReference type="CDD" id="cd06261">
    <property type="entry name" value="TM_PBP2"/>
    <property type="match status" value="1"/>
</dbReference>
<evidence type="ECO:0000256" key="3">
    <source>
        <dbReference type="ARBA" id="ARBA00022475"/>
    </source>
</evidence>
<organism evidence="9">
    <name type="scientific">marine sediment metagenome</name>
    <dbReference type="NCBI Taxonomy" id="412755"/>
    <lineage>
        <taxon>unclassified sequences</taxon>
        <taxon>metagenomes</taxon>
        <taxon>ecological metagenomes</taxon>
    </lineage>
</organism>
<feature type="transmembrane region" description="Helical" evidence="7">
    <location>
        <begin position="43"/>
        <end position="64"/>
    </location>
</feature>
<dbReference type="GO" id="GO:0055085">
    <property type="term" value="P:transmembrane transport"/>
    <property type="evidence" value="ECO:0007669"/>
    <property type="project" value="InterPro"/>
</dbReference>
<feature type="transmembrane region" description="Helical" evidence="7">
    <location>
        <begin position="123"/>
        <end position="144"/>
    </location>
</feature>
<feature type="non-terminal residue" evidence="9">
    <location>
        <position position="1"/>
    </location>
</feature>
<keyword evidence="4 7" id="KW-0812">Transmembrane</keyword>
<feature type="domain" description="ABC transmembrane type-1" evidence="8">
    <location>
        <begin position="37"/>
        <end position="245"/>
    </location>
</feature>
<keyword evidence="5 7" id="KW-1133">Transmembrane helix</keyword>
<comment type="caution">
    <text evidence="9">The sequence shown here is derived from an EMBL/GenBank/DDBJ whole genome shotgun (WGS) entry which is preliminary data.</text>
</comment>
<evidence type="ECO:0000256" key="7">
    <source>
        <dbReference type="SAM" id="Phobius"/>
    </source>
</evidence>
<dbReference type="InterPro" id="IPR035906">
    <property type="entry name" value="MetI-like_sf"/>
</dbReference>
<feature type="transmembrane region" description="Helical" evidence="7">
    <location>
        <begin position="76"/>
        <end position="103"/>
    </location>
</feature>
<evidence type="ECO:0000313" key="9">
    <source>
        <dbReference type="EMBL" id="KKL20416.1"/>
    </source>
</evidence>
<dbReference type="InterPro" id="IPR000515">
    <property type="entry name" value="MetI-like"/>
</dbReference>
<dbReference type="Pfam" id="PF00528">
    <property type="entry name" value="BPD_transp_1"/>
    <property type="match status" value="1"/>
</dbReference>
<evidence type="ECO:0000256" key="2">
    <source>
        <dbReference type="ARBA" id="ARBA00022448"/>
    </source>
</evidence>
<gene>
    <name evidence="9" type="ORF">LCGC14_2455670</name>
</gene>
<reference evidence="9" key="1">
    <citation type="journal article" date="2015" name="Nature">
        <title>Complex archaea that bridge the gap between prokaryotes and eukaryotes.</title>
        <authorList>
            <person name="Spang A."/>
            <person name="Saw J.H."/>
            <person name="Jorgensen S.L."/>
            <person name="Zaremba-Niedzwiedzka K."/>
            <person name="Martijn J."/>
            <person name="Lind A.E."/>
            <person name="van Eijk R."/>
            <person name="Schleper C."/>
            <person name="Guy L."/>
            <person name="Ettema T.J."/>
        </authorList>
    </citation>
    <scope>NUCLEOTIDE SEQUENCE</scope>
</reference>
<proteinExistence type="predicted"/>
<evidence type="ECO:0000256" key="4">
    <source>
        <dbReference type="ARBA" id="ARBA00022692"/>
    </source>
</evidence>
<accession>A0A0F9DRY0</accession>
<dbReference type="PANTHER" id="PTHR43163:SF6">
    <property type="entry name" value="DIPEPTIDE TRANSPORT SYSTEM PERMEASE PROTEIN DPPB-RELATED"/>
    <property type="match status" value="1"/>
</dbReference>
<comment type="subcellular location">
    <subcellularLocation>
        <location evidence="1">Cell membrane</location>
        <topology evidence="1">Multi-pass membrane protein</topology>
    </subcellularLocation>
</comment>
<feature type="transmembrane region" description="Helical" evidence="7">
    <location>
        <begin position="180"/>
        <end position="204"/>
    </location>
</feature>
<protein>
    <recommendedName>
        <fullName evidence="8">ABC transmembrane type-1 domain-containing protein</fullName>
    </recommendedName>
</protein>
<name>A0A0F9DRY0_9ZZZZ</name>
<evidence type="ECO:0000256" key="1">
    <source>
        <dbReference type="ARBA" id="ARBA00004651"/>
    </source>
</evidence>
<dbReference type="PROSITE" id="PS50928">
    <property type="entry name" value="ABC_TM1"/>
    <property type="match status" value="1"/>
</dbReference>
<keyword evidence="3" id="KW-1003">Cell membrane</keyword>
<dbReference type="Gene3D" id="1.10.3720.10">
    <property type="entry name" value="MetI-like"/>
    <property type="match status" value="1"/>
</dbReference>
<evidence type="ECO:0000256" key="5">
    <source>
        <dbReference type="ARBA" id="ARBA00022989"/>
    </source>
</evidence>
<dbReference type="AlphaFoldDB" id="A0A0F9DRY0"/>
<sequence length="259" mass="28483">PWYEQYGDWVWGIVQGDFGESITESGLPVTTELGRRLPITGEILIMSIVLSVVLGVPPGILSAIRPGTPLDFIARLGSVLGLSIPNFWLGTLVITFGLIWFGWTPPQFGSGYVPFFDDPWVNLQQFFFPSLVLATGIAAGIMRLTRSSMLEVLRNDYIRTAWSKGLRERTVVIRHALKNALIPVVTVLGLSIGGLIGGAVLVETVFALNGVGFWVVSSVIRRDIFVVMSLTLIFALTYVLANLVVDIAYGWLDPRIRYA</sequence>
<keyword evidence="6 7" id="KW-0472">Membrane</keyword>